<dbReference type="FunFam" id="2.10.25.10:FF:000628">
    <property type="entry name" value="Wall-associated receptor kinase 2"/>
    <property type="match status" value="1"/>
</dbReference>
<protein>
    <recommendedName>
        <fullName evidence="4">Wall-associated receptor kinase galacturonan-binding domain-containing protein</fullName>
    </recommendedName>
</protein>
<gene>
    <name evidence="5" type="ORF">GH714_000866</name>
</gene>
<feature type="chain" id="PRO_5025684912" description="Wall-associated receptor kinase galacturonan-binding domain-containing protein" evidence="3">
    <location>
        <begin position="22"/>
        <end position="223"/>
    </location>
</feature>
<dbReference type="Pfam" id="PF13947">
    <property type="entry name" value="GUB_WAK_bind"/>
    <property type="match status" value="1"/>
</dbReference>
<dbReference type="GO" id="GO:0030247">
    <property type="term" value="F:polysaccharide binding"/>
    <property type="evidence" value="ECO:0007669"/>
    <property type="project" value="InterPro"/>
</dbReference>
<dbReference type="Gene3D" id="2.10.25.10">
    <property type="entry name" value="Laminin"/>
    <property type="match status" value="1"/>
</dbReference>
<reference evidence="5 6" key="1">
    <citation type="journal article" date="2020" name="Mol. Plant">
        <title>The Chromosome-Based Rubber Tree Genome Provides New Insights into Spurge Genome Evolution and Rubber Biosynthesis.</title>
        <authorList>
            <person name="Liu J."/>
            <person name="Shi C."/>
            <person name="Shi C.C."/>
            <person name="Li W."/>
            <person name="Zhang Q.J."/>
            <person name="Zhang Y."/>
            <person name="Li K."/>
            <person name="Lu H.F."/>
            <person name="Shi C."/>
            <person name="Zhu S.T."/>
            <person name="Xiao Z.Y."/>
            <person name="Nan H."/>
            <person name="Yue Y."/>
            <person name="Zhu X.G."/>
            <person name="Wu Y."/>
            <person name="Hong X.N."/>
            <person name="Fan G.Y."/>
            <person name="Tong Y."/>
            <person name="Zhang D."/>
            <person name="Mao C.L."/>
            <person name="Liu Y.L."/>
            <person name="Hao S.J."/>
            <person name="Liu W.Q."/>
            <person name="Lv M.Q."/>
            <person name="Zhang H.B."/>
            <person name="Liu Y."/>
            <person name="Hu-Tang G.R."/>
            <person name="Wang J.P."/>
            <person name="Wang J.H."/>
            <person name="Sun Y.H."/>
            <person name="Ni S.B."/>
            <person name="Chen W.B."/>
            <person name="Zhang X.C."/>
            <person name="Jiao Y.N."/>
            <person name="Eichler E.E."/>
            <person name="Li G.H."/>
            <person name="Liu X."/>
            <person name="Gao L.Z."/>
        </authorList>
    </citation>
    <scope>NUCLEOTIDE SEQUENCE [LARGE SCALE GENOMIC DNA]</scope>
    <source>
        <strain evidence="6">cv. GT1</strain>
        <tissue evidence="5">Leaf</tissue>
    </source>
</reference>
<dbReference type="Proteomes" id="UP000467840">
    <property type="component" value="Chromosome 18"/>
</dbReference>
<evidence type="ECO:0000256" key="1">
    <source>
        <dbReference type="ARBA" id="ARBA00004167"/>
    </source>
</evidence>
<proteinExistence type="predicted"/>
<evidence type="ECO:0000313" key="5">
    <source>
        <dbReference type="EMBL" id="KAF2296650.1"/>
    </source>
</evidence>
<keyword evidence="2 3" id="KW-0732">Signal</keyword>
<evidence type="ECO:0000256" key="2">
    <source>
        <dbReference type="ARBA" id="ARBA00022729"/>
    </source>
</evidence>
<dbReference type="GO" id="GO:0016020">
    <property type="term" value="C:membrane"/>
    <property type="evidence" value="ECO:0007669"/>
    <property type="project" value="UniProtKB-SubCell"/>
</dbReference>
<accession>A0A6A6L5H3</accession>
<dbReference type="InterPro" id="IPR025287">
    <property type="entry name" value="WAK_GUB"/>
</dbReference>
<feature type="domain" description="Wall-associated receptor kinase galacturonan-binding" evidence="4">
    <location>
        <begin position="33"/>
        <end position="86"/>
    </location>
</feature>
<evidence type="ECO:0000256" key="3">
    <source>
        <dbReference type="SAM" id="SignalP"/>
    </source>
</evidence>
<name>A0A6A6L5H3_HEVBR</name>
<feature type="signal peptide" evidence="3">
    <location>
        <begin position="1"/>
        <end position="21"/>
    </location>
</feature>
<dbReference type="EMBL" id="JAAGAX010000012">
    <property type="protein sequence ID" value="KAF2296650.1"/>
    <property type="molecule type" value="Genomic_DNA"/>
</dbReference>
<evidence type="ECO:0000313" key="6">
    <source>
        <dbReference type="Proteomes" id="UP000467840"/>
    </source>
</evidence>
<comment type="subcellular location">
    <subcellularLocation>
        <location evidence="1">Membrane</location>
        <topology evidence="1">Single-pass membrane protein</topology>
    </subcellularLocation>
</comment>
<keyword evidence="6" id="KW-1185">Reference proteome</keyword>
<sequence length="223" mass="24587">MQLLMMIHGLLLLVLLSATEAAVSPTSHAKPGCPDSCGNLSIPYPFGTRKGCYLNESFLITCKHSTNTPFWGNIQVLNISLEGQLRIFSWLARDCYDKYGWLQQSSQAMPPDVSLCNTMDSVVNDSCSGIGCCQTSIPKGKERFPVVLDWAIGDTTCEEARKSRTAYACKENSMCLDSDNEPAGYRCYCSSGYKGNPYLSNGCQDVNECEDPRLNKCVFPKIV</sequence>
<dbReference type="PANTHER" id="PTHR33491">
    <property type="entry name" value="OSJNBA0016N04.9 PROTEIN"/>
    <property type="match status" value="1"/>
</dbReference>
<dbReference type="AlphaFoldDB" id="A0A6A6L5H3"/>
<comment type="caution">
    <text evidence="5">The sequence shown here is derived from an EMBL/GenBank/DDBJ whole genome shotgun (WGS) entry which is preliminary data.</text>
</comment>
<evidence type="ECO:0000259" key="4">
    <source>
        <dbReference type="Pfam" id="PF13947"/>
    </source>
</evidence>
<organism evidence="5 6">
    <name type="scientific">Hevea brasiliensis</name>
    <name type="common">Para rubber tree</name>
    <name type="synonym">Siphonia brasiliensis</name>
    <dbReference type="NCBI Taxonomy" id="3981"/>
    <lineage>
        <taxon>Eukaryota</taxon>
        <taxon>Viridiplantae</taxon>
        <taxon>Streptophyta</taxon>
        <taxon>Embryophyta</taxon>
        <taxon>Tracheophyta</taxon>
        <taxon>Spermatophyta</taxon>
        <taxon>Magnoliopsida</taxon>
        <taxon>eudicotyledons</taxon>
        <taxon>Gunneridae</taxon>
        <taxon>Pentapetalae</taxon>
        <taxon>rosids</taxon>
        <taxon>fabids</taxon>
        <taxon>Malpighiales</taxon>
        <taxon>Euphorbiaceae</taxon>
        <taxon>Crotonoideae</taxon>
        <taxon>Micrandreae</taxon>
        <taxon>Hevea</taxon>
    </lineage>
</organism>